<reference evidence="7 8" key="1">
    <citation type="submission" date="2019-06" db="EMBL/GenBank/DDBJ databases">
        <title>Genome sequence of Litorilinea aerophila BAA-2444.</title>
        <authorList>
            <person name="Maclea K.S."/>
            <person name="Maurais E.G."/>
            <person name="Iannazzi L.C."/>
        </authorList>
    </citation>
    <scope>NUCLEOTIDE SEQUENCE [LARGE SCALE GENOMIC DNA]</scope>
    <source>
        <strain evidence="7 8">ATCC BAA-2444</strain>
    </source>
</reference>
<keyword evidence="6" id="KW-1003">Cell membrane</keyword>
<dbReference type="PANTHER" id="PTHR43701:SF2">
    <property type="entry name" value="MEMBRANE TRANSPORTER PROTEIN YJNA-RELATED"/>
    <property type="match status" value="1"/>
</dbReference>
<feature type="transmembrane region" description="Helical" evidence="6">
    <location>
        <begin position="43"/>
        <end position="61"/>
    </location>
</feature>
<feature type="transmembrane region" description="Helical" evidence="6">
    <location>
        <begin position="12"/>
        <end position="37"/>
    </location>
</feature>
<evidence type="ECO:0000256" key="5">
    <source>
        <dbReference type="ARBA" id="ARBA00023136"/>
    </source>
</evidence>
<gene>
    <name evidence="7" type="ORF">FKZ61_17175</name>
</gene>
<keyword evidence="5 6" id="KW-0472">Membrane</keyword>
<keyword evidence="4 6" id="KW-1133">Transmembrane helix</keyword>
<feature type="transmembrane region" description="Helical" evidence="6">
    <location>
        <begin position="230"/>
        <end position="247"/>
    </location>
</feature>
<name>A0A540VDU2_9CHLR</name>
<evidence type="ECO:0000313" key="8">
    <source>
        <dbReference type="Proteomes" id="UP000317371"/>
    </source>
</evidence>
<feature type="transmembrane region" description="Helical" evidence="6">
    <location>
        <begin position="100"/>
        <end position="117"/>
    </location>
</feature>
<feature type="transmembrane region" description="Helical" evidence="6">
    <location>
        <begin position="138"/>
        <end position="165"/>
    </location>
</feature>
<comment type="similarity">
    <text evidence="2 6">Belongs to the 4-toluene sulfonate uptake permease (TSUP) (TC 2.A.102) family.</text>
</comment>
<organism evidence="7 8">
    <name type="scientific">Litorilinea aerophila</name>
    <dbReference type="NCBI Taxonomy" id="1204385"/>
    <lineage>
        <taxon>Bacteria</taxon>
        <taxon>Bacillati</taxon>
        <taxon>Chloroflexota</taxon>
        <taxon>Caldilineae</taxon>
        <taxon>Caldilineales</taxon>
        <taxon>Caldilineaceae</taxon>
        <taxon>Litorilinea</taxon>
    </lineage>
</organism>
<keyword evidence="3 6" id="KW-0812">Transmembrane</keyword>
<dbReference type="GO" id="GO:0005886">
    <property type="term" value="C:plasma membrane"/>
    <property type="evidence" value="ECO:0007669"/>
    <property type="project" value="UniProtKB-SubCell"/>
</dbReference>
<feature type="transmembrane region" description="Helical" evidence="6">
    <location>
        <begin position="198"/>
        <end position="218"/>
    </location>
</feature>
<dbReference type="OrthoDB" id="528320at2"/>
<dbReference type="InterPro" id="IPR051598">
    <property type="entry name" value="TSUP/Inactive_protease-like"/>
</dbReference>
<evidence type="ECO:0000256" key="6">
    <source>
        <dbReference type="RuleBase" id="RU363041"/>
    </source>
</evidence>
<proteinExistence type="inferred from homology"/>
<dbReference type="FunCoup" id="A0A540VDU2">
    <property type="interactions" value="70"/>
</dbReference>
<sequence>MEQLAIDLALGFAIGVSLGLLGGGGSILTVPALVYVVGQTPQAAVTASLMIVGANSALGAMMHRAQGTLNWRVAIVFGGVGMAAAYLSAGWSHWVSPTTLMILFALLMLVVGLFMILKPQPANEEGQGRGWVATMLSGAVVGVLTGFLGVGGGFLIVPALVMLVGLPIRQAVGTSLVVIAMNSLAGFLGHLSGAAIDLQVVTIFVGAGLTGALVGARLARVVHPDHLRKVFALFVIGLALFLLADNLRGA</sequence>
<feature type="transmembrane region" description="Helical" evidence="6">
    <location>
        <begin position="73"/>
        <end position="94"/>
    </location>
</feature>
<accession>A0A540VDU2</accession>
<comment type="caution">
    <text evidence="7">The sequence shown here is derived from an EMBL/GenBank/DDBJ whole genome shotgun (WGS) entry which is preliminary data.</text>
</comment>
<dbReference type="Pfam" id="PF01925">
    <property type="entry name" value="TauE"/>
    <property type="match status" value="1"/>
</dbReference>
<keyword evidence="8" id="KW-1185">Reference proteome</keyword>
<evidence type="ECO:0000256" key="1">
    <source>
        <dbReference type="ARBA" id="ARBA00004141"/>
    </source>
</evidence>
<dbReference type="EMBL" id="VIGC01000025">
    <property type="protein sequence ID" value="TQE94283.1"/>
    <property type="molecule type" value="Genomic_DNA"/>
</dbReference>
<evidence type="ECO:0000256" key="2">
    <source>
        <dbReference type="ARBA" id="ARBA00009142"/>
    </source>
</evidence>
<dbReference type="PANTHER" id="PTHR43701">
    <property type="entry name" value="MEMBRANE TRANSPORTER PROTEIN MJ0441-RELATED"/>
    <property type="match status" value="1"/>
</dbReference>
<dbReference type="AlphaFoldDB" id="A0A540VDU2"/>
<dbReference type="InParanoid" id="A0A540VDU2"/>
<protein>
    <recommendedName>
        <fullName evidence="6">Probable membrane transporter protein</fullName>
    </recommendedName>
</protein>
<evidence type="ECO:0000256" key="4">
    <source>
        <dbReference type="ARBA" id="ARBA00022989"/>
    </source>
</evidence>
<evidence type="ECO:0000256" key="3">
    <source>
        <dbReference type="ARBA" id="ARBA00022692"/>
    </source>
</evidence>
<dbReference type="RefSeq" id="WP_141611389.1">
    <property type="nucleotide sequence ID" value="NZ_VIGC02000025.1"/>
</dbReference>
<comment type="subcellular location">
    <subcellularLocation>
        <location evidence="6">Cell membrane</location>
        <topology evidence="6">Multi-pass membrane protein</topology>
    </subcellularLocation>
    <subcellularLocation>
        <location evidence="1">Membrane</location>
        <topology evidence="1">Multi-pass membrane protein</topology>
    </subcellularLocation>
</comment>
<dbReference type="Proteomes" id="UP000317371">
    <property type="component" value="Unassembled WGS sequence"/>
</dbReference>
<evidence type="ECO:0000313" key="7">
    <source>
        <dbReference type="EMBL" id="TQE94283.1"/>
    </source>
</evidence>
<dbReference type="InterPro" id="IPR002781">
    <property type="entry name" value="TM_pro_TauE-like"/>
</dbReference>